<name>A0A0C9YD00_9AGAM</name>
<proteinExistence type="predicted"/>
<protein>
    <submittedName>
        <fullName evidence="1">Uncharacterized protein</fullName>
    </submittedName>
</protein>
<accession>A0A0C9YD00</accession>
<sequence>MTELDVLKLQFQLTNADFERFHEQECSYLTNFKALPVQDQVSIKYIHALDELEWEWARKAVNGELTNVHAGRYEEISAALKQVCIQVEMAYQKLQHAEVLAGHIQGQLGIKDHWEIGSSEYNQWKEEAKITKYHTALDELECLMVMHLFELAKLGMSGTSYKLRQQIVKALQQCSEAIHNAITNYNKEVSALNPPHFKITWKDIVDYSILGEFDLLRQLCVNIREVDWAKLAYREATVKYFKLCCACEEVTHVEVEVHHLQTAINDEEQEVEAVVELLMTTDPHLSLELK</sequence>
<reference evidence="2" key="2">
    <citation type="submission" date="2015-01" db="EMBL/GenBank/DDBJ databases">
        <title>Evolutionary Origins and Diversification of the Mycorrhizal Mutualists.</title>
        <authorList>
            <consortium name="DOE Joint Genome Institute"/>
            <consortium name="Mycorrhizal Genomics Consortium"/>
            <person name="Kohler A."/>
            <person name="Kuo A."/>
            <person name="Nagy L.G."/>
            <person name="Floudas D."/>
            <person name="Copeland A."/>
            <person name="Barry K.W."/>
            <person name="Cichocki N."/>
            <person name="Veneault-Fourrey C."/>
            <person name="LaButti K."/>
            <person name="Lindquist E.A."/>
            <person name="Lipzen A."/>
            <person name="Lundell T."/>
            <person name="Morin E."/>
            <person name="Murat C."/>
            <person name="Riley R."/>
            <person name="Ohm R."/>
            <person name="Sun H."/>
            <person name="Tunlid A."/>
            <person name="Henrissat B."/>
            <person name="Grigoriev I.V."/>
            <person name="Hibbett D.S."/>
            <person name="Martin F."/>
        </authorList>
    </citation>
    <scope>NUCLEOTIDE SEQUENCE [LARGE SCALE GENOMIC DNA]</scope>
    <source>
        <strain evidence="2">441</strain>
    </source>
</reference>
<evidence type="ECO:0000313" key="1">
    <source>
        <dbReference type="EMBL" id="KIK14546.1"/>
    </source>
</evidence>
<dbReference type="HOGENOM" id="CLU_960156_0_0_1"/>
<reference evidence="1 2" key="1">
    <citation type="submission" date="2014-04" db="EMBL/GenBank/DDBJ databases">
        <authorList>
            <consortium name="DOE Joint Genome Institute"/>
            <person name="Kuo A."/>
            <person name="Kohler A."/>
            <person name="Costa M.D."/>
            <person name="Nagy L.G."/>
            <person name="Floudas D."/>
            <person name="Copeland A."/>
            <person name="Barry K.W."/>
            <person name="Cichocki N."/>
            <person name="Veneault-Fourrey C."/>
            <person name="LaButti K."/>
            <person name="Lindquist E.A."/>
            <person name="Lipzen A."/>
            <person name="Lundell T."/>
            <person name="Morin E."/>
            <person name="Murat C."/>
            <person name="Sun H."/>
            <person name="Tunlid A."/>
            <person name="Henrissat B."/>
            <person name="Grigoriev I.V."/>
            <person name="Hibbett D.S."/>
            <person name="Martin F."/>
            <person name="Nordberg H.P."/>
            <person name="Cantor M.N."/>
            <person name="Hua S.X."/>
        </authorList>
    </citation>
    <scope>NUCLEOTIDE SEQUENCE [LARGE SCALE GENOMIC DNA]</scope>
    <source>
        <strain evidence="1 2">441</strain>
    </source>
</reference>
<dbReference type="EMBL" id="KN833933">
    <property type="protein sequence ID" value="KIK14546.1"/>
    <property type="molecule type" value="Genomic_DNA"/>
</dbReference>
<gene>
    <name evidence="1" type="ORF">PISMIDRAFT_17215</name>
</gene>
<dbReference type="OrthoDB" id="2676448at2759"/>
<dbReference type="STRING" id="765257.A0A0C9YD00"/>
<dbReference type="AlphaFoldDB" id="A0A0C9YD00"/>
<keyword evidence="2" id="KW-1185">Reference proteome</keyword>
<evidence type="ECO:0000313" key="2">
    <source>
        <dbReference type="Proteomes" id="UP000054018"/>
    </source>
</evidence>
<dbReference type="Proteomes" id="UP000054018">
    <property type="component" value="Unassembled WGS sequence"/>
</dbReference>
<organism evidence="1 2">
    <name type="scientific">Pisolithus microcarpus 441</name>
    <dbReference type="NCBI Taxonomy" id="765257"/>
    <lineage>
        <taxon>Eukaryota</taxon>
        <taxon>Fungi</taxon>
        <taxon>Dikarya</taxon>
        <taxon>Basidiomycota</taxon>
        <taxon>Agaricomycotina</taxon>
        <taxon>Agaricomycetes</taxon>
        <taxon>Agaricomycetidae</taxon>
        <taxon>Boletales</taxon>
        <taxon>Sclerodermatineae</taxon>
        <taxon>Pisolithaceae</taxon>
        <taxon>Pisolithus</taxon>
    </lineage>
</organism>